<dbReference type="EMBL" id="HBUE01352079">
    <property type="protein sequence ID" value="CAG6603784.1"/>
    <property type="molecule type" value="Transcribed_RNA"/>
</dbReference>
<evidence type="ECO:0000256" key="1">
    <source>
        <dbReference type="SAM" id="MobiDB-lite"/>
    </source>
</evidence>
<sequence>MCRSTMTLLSWSRRRRRTATLCPGVERRTLPRSTRISASLTLSRRRFRPRSTNRWRPRLSSKRKRSPRKIPLRMISMISRSLPNFPPVLAPVSLNQLPRRKLPLKMRMTTMTISASSATLSSRKWWLRR</sequence>
<evidence type="ECO:0000313" key="2">
    <source>
        <dbReference type="EMBL" id="CAG6484394.1"/>
    </source>
</evidence>
<organism evidence="2">
    <name type="scientific">Culex pipiens</name>
    <name type="common">House mosquito</name>
    <dbReference type="NCBI Taxonomy" id="7175"/>
    <lineage>
        <taxon>Eukaryota</taxon>
        <taxon>Metazoa</taxon>
        <taxon>Ecdysozoa</taxon>
        <taxon>Arthropoda</taxon>
        <taxon>Hexapoda</taxon>
        <taxon>Insecta</taxon>
        <taxon>Pterygota</taxon>
        <taxon>Neoptera</taxon>
        <taxon>Endopterygota</taxon>
        <taxon>Diptera</taxon>
        <taxon>Nematocera</taxon>
        <taxon>Culicoidea</taxon>
        <taxon>Culicidae</taxon>
        <taxon>Culicinae</taxon>
        <taxon>Culicini</taxon>
        <taxon>Culex</taxon>
        <taxon>Culex</taxon>
    </lineage>
</organism>
<proteinExistence type="predicted"/>
<dbReference type="EMBL" id="HBUE01099138">
    <property type="protein sequence ID" value="CAG6484394.1"/>
    <property type="molecule type" value="Transcribed_RNA"/>
</dbReference>
<dbReference type="AlphaFoldDB" id="A0A8D8FVX0"/>
<name>A0A8D8FVX0_CULPI</name>
<feature type="region of interest" description="Disordered" evidence="1">
    <location>
        <begin position="47"/>
        <end position="68"/>
    </location>
</feature>
<reference evidence="2" key="1">
    <citation type="submission" date="2021-05" db="EMBL/GenBank/DDBJ databases">
        <authorList>
            <person name="Alioto T."/>
            <person name="Alioto T."/>
            <person name="Gomez Garrido J."/>
        </authorList>
    </citation>
    <scope>NUCLEOTIDE SEQUENCE</scope>
</reference>
<dbReference type="EMBL" id="HBUE01244974">
    <property type="protein sequence ID" value="CAG6551485.1"/>
    <property type="molecule type" value="Transcribed_RNA"/>
</dbReference>
<dbReference type="EMBL" id="HBUE01099137">
    <property type="protein sequence ID" value="CAG6484392.1"/>
    <property type="molecule type" value="Transcribed_RNA"/>
</dbReference>
<accession>A0A8D8FVX0</accession>
<protein>
    <submittedName>
        <fullName evidence="2">(northern house mosquito) hypothetical protein</fullName>
    </submittedName>
</protein>